<accession>A0ABU1G2Y0</accession>
<dbReference type="RefSeq" id="WP_309652853.1">
    <property type="nucleotide sequence ID" value="NZ_JARWAK010000008.1"/>
</dbReference>
<comment type="caution">
    <text evidence="1">The sequence shown here is derived from an EMBL/GenBank/DDBJ whole genome shotgun (WGS) entry which is preliminary data.</text>
</comment>
<evidence type="ECO:0000313" key="1">
    <source>
        <dbReference type="EMBL" id="MDR5867260.1"/>
    </source>
</evidence>
<keyword evidence="2" id="KW-1185">Reference proteome</keyword>
<proteinExistence type="predicted"/>
<evidence type="ECO:0000313" key="2">
    <source>
        <dbReference type="Proteomes" id="UP001264519"/>
    </source>
</evidence>
<dbReference type="Proteomes" id="UP001264519">
    <property type="component" value="Unassembled WGS sequence"/>
</dbReference>
<evidence type="ECO:0008006" key="3">
    <source>
        <dbReference type="Google" id="ProtNLM"/>
    </source>
</evidence>
<sequence length="197" mass="23381">MPAVISKWTARRRATLQRLLEQGLSYREVARRMHETPTAVRGAAQRYGMMRPERLVRGQPWAREDFDRLEGLLAEGLGFEEIARRMGRTYNGIRCAVDRLGLTDRERWRHRLRDDWPEIERIAEACIEVERMCIAQVAQRLAALGYIVTPQALHARMREHHPELHRQAVQFAEHRRQQWRHIHGKRRARRARQQEAS</sequence>
<dbReference type="EMBL" id="JARWAK010000008">
    <property type="protein sequence ID" value="MDR5867260.1"/>
    <property type="molecule type" value="Genomic_DNA"/>
</dbReference>
<gene>
    <name evidence="1" type="ORF">QC818_10705</name>
</gene>
<organism evidence="1 2">
    <name type="scientific">Halomonas koreensis</name>
    <dbReference type="NCBI Taxonomy" id="245385"/>
    <lineage>
        <taxon>Bacteria</taxon>
        <taxon>Pseudomonadati</taxon>
        <taxon>Pseudomonadota</taxon>
        <taxon>Gammaproteobacteria</taxon>
        <taxon>Oceanospirillales</taxon>
        <taxon>Halomonadaceae</taxon>
        <taxon>Halomonas</taxon>
    </lineage>
</organism>
<reference evidence="1 2" key="1">
    <citation type="submission" date="2023-04" db="EMBL/GenBank/DDBJ databases">
        <title>A long-awaited taxogenomic arrangement of the family Halomonadaceae.</title>
        <authorList>
            <person name="De La Haba R."/>
            <person name="Chuvochina M."/>
            <person name="Wittouck S."/>
            <person name="Arahal D.R."/>
            <person name="Sanchez-Porro C."/>
            <person name="Hugenholtz P."/>
            <person name="Ventosa A."/>
        </authorList>
    </citation>
    <scope>NUCLEOTIDE SEQUENCE [LARGE SCALE GENOMIC DNA]</scope>
    <source>
        <strain evidence="1 2">DSM 23530</strain>
    </source>
</reference>
<name>A0ABU1G2Y0_9GAMM</name>
<protein>
    <recommendedName>
        <fullName evidence="3">Homeodomain-like domain-containing protein</fullName>
    </recommendedName>
</protein>